<gene>
    <name evidence="2" type="ORF">RJ641_014827</name>
</gene>
<name>A0AAN8YZQ6_9MAGN</name>
<comment type="caution">
    <text evidence="2">The sequence shown here is derived from an EMBL/GenBank/DDBJ whole genome shotgun (WGS) entry which is preliminary data.</text>
</comment>
<proteinExistence type="predicted"/>
<feature type="region of interest" description="Disordered" evidence="1">
    <location>
        <begin position="116"/>
        <end position="149"/>
    </location>
</feature>
<sequence length="149" mass="17064">MDIEKILGDNSLKDVTWLCSLSESELDFILSLKEMAIQRAKVIGQHNLANKFDLKLLRVLGFILMEHVKERIKDLDIVPSLDESNFLEKLNLLNCKLEDYIGTMSSAELKASIGHHMKKRTGKKVHDDKIQKKKKNSIESSSEQMMHQA</sequence>
<dbReference type="PANTHER" id="PTHR48237:SF1">
    <property type="entry name" value="SPC97_SPC98 FAMILY OF SPINDLE POLE BODY (SBP) COMPONENT"/>
    <property type="match status" value="1"/>
</dbReference>
<evidence type="ECO:0000313" key="2">
    <source>
        <dbReference type="EMBL" id="KAK6921149.1"/>
    </source>
</evidence>
<reference evidence="2 3" key="1">
    <citation type="submission" date="2023-12" db="EMBL/GenBank/DDBJ databases">
        <title>A high-quality genome assembly for Dillenia turbinata (Dilleniales).</title>
        <authorList>
            <person name="Chanderbali A."/>
        </authorList>
    </citation>
    <scope>NUCLEOTIDE SEQUENCE [LARGE SCALE GENOMIC DNA]</scope>
    <source>
        <strain evidence="2">LSX21</strain>
        <tissue evidence="2">Leaf</tissue>
    </source>
</reference>
<accession>A0AAN8YZQ6</accession>
<dbReference type="AlphaFoldDB" id="A0AAN8YZQ6"/>
<evidence type="ECO:0000313" key="3">
    <source>
        <dbReference type="Proteomes" id="UP001370490"/>
    </source>
</evidence>
<dbReference type="EMBL" id="JBAMMX010000020">
    <property type="protein sequence ID" value="KAK6921149.1"/>
    <property type="molecule type" value="Genomic_DNA"/>
</dbReference>
<evidence type="ECO:0000256" key="1">
    <source>
        <dbReference type="SAM" id="MobiDB-lite"/>
    </source>
</evidence>
<protein>
    <submittedName>
        <fullName evidence="2">Uncharacterized protein</fullName>
    </submittedName>
</protein>
<dbReference type="Proteomes" id="UP001370490">
    <property type="component" value="Unassembled WGS sequence"/>
</dbReference>
<feature type="compositionally biased region" description="Low complexity" evidence="1">
    <location>
        <begin position="138"/>
        <end position="149"/>
    </location>
</feature>
<organism evidence="2 3">
    <name type="scientific">Dillenia turbinata</name>
    <dbReference type="NCBI Taxonomy" id="194707"/>
    <lineage>
        <taxon>Eukaryota</taxon>
        <taxon>Viridiplantae</taxon>
        <taxon>Streptophyta</taxon>
        <taxon>Embryophyta</taxon>
        <taxon>Tracheophyta</taxon>
        <taxon>Spermatophyta</taxon>
        <taxon>Magnoliopsida</taxon>
        <taxon>eudicotyledons</taxon>
        <taxon>Gunneridae</taxon>
        <taxon>Pentapetalae</taxon>
        <taxon>Dilleniales</taxon>
        <taxon>Dilleniaceae</taxon>
        <taxon>Dillenia</taxon>
    </lineage>
</organism>
<dbReference type="PANTHER" id="PTHR48237">
    <property type="entry name" value="GAMMA-TUBULIN COMPLEX COMPONENT"/>
    <property type="match status" value="1"/>
</dbReference>
<keyword evidence="3" id="KW-1185">Reference proteome</keyword>